<feature type="transmembrane region" description="Helical" evidence="7">
    <location>
        <begin position="28"/>
        <end position="46"/>
    </location>
</feature>
<dbReference type="PANTHER" id="PTHR11432">
    <property type="entry name" value="NADH DEHYDROGENASE SUBUNIT 1"/>
    <property type="match status" value="1"/>
</dbReference>
<dbReference type="PANTHER" id="PTHR11432:SF3">
    <property type="entry name" value="NADH-UBIQUINONE OXIDOREDUCTASE CHAIN 1"/>
    <property type="match status" value="1"/>
</dbReference>
<evidence type="ECO:0000256" key="5">
    <source>
        <dbReference type="ARBA" id="ARBA00023136"/>
    </source>
</evidence>
<dbReference type="AlphaFoldDB" id="A0A420HHA4"/>
<comment type="caution">
    <text evidence="8">The sequence shown here is derived from an EMBL/GenBank/DDBJ whole genome shotgun (WGS) entry which is preliminary data.</text>
</comment>
<keyword evidence="8" id="KW-0830">Ubiquinone</keyword>
<proteinExistence type="inferred from homology"/>
<keyword evidence="4 7" id="KW-1133">Transmembrane helix</keyword>
<evidence type="ECO:0000313" key="8">
    <source>
        <dbReference type="EMBL" id="RKF56793.1"/>
    </source>
</evidence>
<gene>
    <name evidence="8" type="ORF">GcM3_192033</name>
</gene>
<dbReference type="GO" id="GO:0009060">
    <property type="term" value="P:aerobic respiration"/>
    <property type="evidence" value="ECO:0007669"/>
    <property type="project" value="TreeGrafter"/>
</dbReference>
<keyword evidence="5 7" id="KW-0472">Membrane</keyword>
<evidence type="ECO:0000256" key="4">
    <source>
        <dbReference type="ARBA" id="ARBA00022989"/>
    </source>
</evidence>
<dbReference type="STRING" id="62708.A0A420HHA4"/>
<protein>
    <submittedName>
        <fullName evidence="8">NADH-ubiquinone oxidoreductase chain 1</fullName>
    </submittedName>
</protein>
<accession>A0A420HHA4</accession>
<sequence>MSFKVLRNIDFVNQKKQRQYKNNKKPVIINYSNIGILLRVAFFTLMERKIIGLMHFRLGPNKVIQWGISQPIADALKLSAYGFLLTRWGSNSKYALLGGYRTVAQIISYEPKEGEPPSITQKEKEN</sequence>
<comment type="subcellular location">
    <subcellularLocation>
        <location evidence="1">Membrane</location>
        <topology evidence="1">Multi-pass membrane protein</topology>
    </subcellularLocation>
    <subcellularLocation>
        <location evidence="6">Mitochondrion inner membrane</location>
        <topology evidence="6">Multi-pass membrane protein</topology>
    </subcellularLocation>
</comment>
<evidence type="ECO:0000256" key="2">
    <source>
        <dbReference type="ARBA" id="ARBA00010535"/>
    </source>
</evidence>
<dbReference type="GO" id="GO:0003954">
    <property type="term" value="F:NADH dehydrogenase activity"/>
    <property type="evidence" value="ECO:0007669"/>
    <property type="project" value="TreeGrafter"/>
</dbReference>
<evidence type="ECO:0000256" key="1">
    <source>
        <dbReference type="ARBA" id="ARBA00004141"/>
    </source>
</evidence>
<comment type="similarity">
    <text evidence="2 6">Belongs to the complex I subunit 1 family.</text>
</comment>
<evidence type="ECO:0000313" key="9">
    <source>
        <dbReference type="Proteomes" id="UP000283383"/>
    </source>
</evidence>
<keyword evidence="6" id="KW-0520">NAD</keyword>
<dbReference type="Pfam" id="PF00146">
    <property type="entry name" value="NADHdh"/>
    <property type="match status" value="1"/>
</dbReference>
<dbReference type="Proteomes" id="UP000283383">
    <property type="component" value="Unassembled WGS sequence"/>
</dbReference>
<reference evidence="8 9" key="1">
    <citation type="journal article" date="2018" name="BMC Genomics">
        <title>Comparative genome analyses reveal sequence features reflecting distinct modes of host-adaptation between dicot and monocot powdery mildew.</title>
        <authorList>
            <person name="Wu Y."/>
            <person name="Ma X."/>
            <person name="Pan Z."/>
            <person name="Kale S.D."/>
            <person name="Song Y."/>
            <person name="King H."/>
            <person name="Zhang Q."/>
            <person name="Presley C."/>
            <person name="Deng X."/>
            <person name="Wei C.I."/>
            <person name="Xiao S."/>
        </authorList>
    </citation>
    <scope>NUCLEOTIDE SEQUENCE [LARGE SCALE GENOMIC DNA]</scope>
    <source>
        <strain evidence="8">UMSG3</strain>
    </source>
</reference>
<dbReference type="EMBL" id="MCBQ01019279">
    <property type="protein sequence ID" value="RKF56793.1"/>
    <property type="molecule type" value="Genomic_DNA"/>
</dbReference>
<evidence type="ECO:0000256" key="3">
    <source>
        <dbReference type="ARBA" id="ARBA00022692"/>
    </source>
</evidence>
<dbReference type="InterPro" id="IPR001694">
    <property type="entry name" value="NADH_UbQ_OxRdtase_su1/FPO"/>
</dbReference>
<name>A0A420HHA4_9PEZI</name>
<evidence type="ECO:0000256" key="6">
    <source>
        <dbReference type="RuleBase" id="RU000471"/>
    </source>
</evidence>
<keyword evidence="9" id="KW-1185">Reference proteome</keyword>
<dbReference type="GO" id="GO:0005743">
    <property type="term" value="C:mitochondrial inner membrane"/>
    <property type="evidence" value="ECO:0007669"/>
    <property type="project" value="UniProtKB-SubCell"/>
</dbReference>
<evidence type="ECO:0000256" key="7">
    <source>
        <dbReference type="SAM" id="Phobius"/>
    </source>
</evidence>
<organism evidence="8 9">
    <name type="scientific">Golovinomyces cichoracearum</name>
    <dbReference type="NCBI Taxonomy" id="62708"/>
    <lineage>
        <taxon>Eukaryota</taxon>
        <taxon>Fungi</taxon>
        <taxon>Dikarya</taxon>
        <taxon>Ascomycota</taxon>
        <taxon>Pezizomycotina</taxon>
        <taxon>Leotiomycetes</taxon>
        <taxon>Erysiphales</taxon>
        <taxon>Erysiphaceae</taxon>
        <taxon>Golovinomyces</taxon>
    </lineage>
</organism>
<keyword evidence="3 6" id="KW-0812">Transmembrane</keyword>